<protein>
    <submittedName>
        <fullName evidence="3">Uncharacterized protein</fullName>
    </submittedName>
</protein>
<feature type="compositionally biased region" description="Polar residues" evidence="2">
    <location>
        <begin position="92"/>
        <end position="105"/>
    </location>
</feature>
<feature type="compositionally biased region" description="Low complexity" evidence="2">
    <location>
        <begin position="594"/>
        <end position="619"/>
    </location>
</feature>
<feature type="region of interest" description="Disordered" evidence="2">
    <location>
        <begin position="360"/>
        <end position="385"/>
    </location>
</feature>
<reference evidence="3" key="2">
    <citation type="submission" date="2022-01" db="EMBL/GenBank/DDBJ databases">
        <authorList>
            <person name="Yamashiro T."/>
            <person name="Shiraishi A."/>
            <person name="Satake H."/>
            <person name="Nakayama K."/>
        </authorList>
    </citation>
    <scope>NUCLEOTIDE SEQUENCE</scope>
</reference>
<keyword evidence="4" id="KW-1185">Reference proteome</keyword>
<feature type="compositionally biased region" description="Low complexity" evidence="2">
    <location>
        <begin position="360"/>
        <end position="378"/>
    </location>
</feature>
<organism evidence="3 4">
    <name type="scientific">Tanacetum coccineum</name>
    <dbReference type="NCBI Taxonomy" id="301880"/>
    <lineage>
        <taxon>Eukaryota</taxon>
        <taxon>Viridiplantae</taxon>
        <taxon>Streptophyta</taxon>
        <taxon>Embryophyta</taxon>
        <taxon>Tracheophyta</taxon>
        <taxon>Spermatophyta</taxon>
        <taxon>Magnoliopsida</taxon>
        <taxon>eudicotyledons</taxon>
        <taxon>Gunneridae</taxon>
        <taxon>Pentapetalae</taxon>
        <taxon>asterids</taxon>
        <taxon>campanulids</taxon>
        <taxon>Asterales</taxon>
        <taxon>Asteraceae</taxon>
        <taxon>Asteroideae</taxon>
        <taxon>Anthemideae</taxon>
        <taxon>Anthemidinae</taxon>
        <taxon>Tanacetum</taxon>
    </lineage>
</organism>
<feature type="compositionally biased region" description="Basic and acidic residues" evidence="2">
    <location>
        <begin position="306"/>
        <end position="317"/>
    </location>
</feature>
<dbReference type="EMBL" id="BQNB010010414">
    <property type="protein sequence ID" value="GJS76969.1"/>
    <property type="molecule type" value="Genomic_DNA"/>
</dbReference>
<feature type="compositionally biased region" description="Acidic residues" evidence="2">
    <location>
        <begin position="521"/>
        <end position="530"/>
    </location>
</feature>
<evidence type="ECO:0000313" key="4">
    <source>
        <dbReference type="Proteomes" id="UP001151760"/>
    </source>
</evidence>
<evidence type="ECO:0000313" key="3">
    <source>
        <dbReference type="EMBL" id="GJS76969.1"/>
    </source>
</evidence>
<name>A0ABQ4YGQ8_9ASTR</name>
<comment type="caution">
    <text evidence="3">The sequence shown here is derived from an EMBL/GenBank/DDBJ whole genome shotgun (WGS) entry which is preliminary data.</text>
</comment>
<feature type="compositionally biased region" description="Basic and acidic residues" evidence="2">
    <location>
        <begin position="531"/>
        <end position="542"/>
    </location>
</feature>
<feature type="region of interest" description="Disordered" evidence="2">
    <location>
        <begin position="670"/>
        <end position="694"/>
    </location>
</feature>
<feature type="coiled-coil region" evidence="1">
    <location>
        <begin position="397"/>
        <end position="431"/>
    </location>
</feature>
<proteinExistence type="predicted"/>
<feature type="compositionally biased region" description="Low complexity" evidence="2">
    <location>
        <begin position="562"/>
        <end position="577"/>
    </location>
</feature>
<sequence>MVDEFVDEGVPAAKPSLEDIEEAILQKVLQESLTDAYPTQRGPLPPVVIREPDTGKLQPLPEVPGKGKEKVGEEQAAQVLLNLQTPKKKSSTEQYIFQRRSQLPTVTAGREESSSLYAELGLSGSDTESDEKMPSVGKSGNQDGGQAGSDPGTRDEGQAGSNPGTLDEGQAGSDPGTRDEGQAGSNPGTLDEGQAGSDPGTRDEGQAGTNPDDAAESLPLPTPSVLAGPNLEHSDVEITHSHSQPLPGHMDEGFTATAYPDVQENLKLTVDEQVIPEEPVSSTGTLSSLQHLAKDFSFGDQFLNDKPSEADNEKTTADTEAESMVSVTIQQDTSITPPMTSPVIDLASRPDSPNVHWPLPTTTTTTAAPTTTTTTTTLPLPPQLQQGSSESLLIKRMGELEQHIADRVEENQALESRLDKQGSRIHKLETMEWTNMIREQTTKFIESYEIDRKIEESVKEVVSSSVKHAMRAPLRARFKDLPTSDMKEILLQRMLEENYDKGHAEHRVAYEALQGSIHRDEDEDFDDDKAQEETKKKGKQDSPKPPPGSPPSPPPPPPPPSGASGASGTTGASDSAQAPPPPPPSSSTHQEDQSTGTAAPSSSKTAASAAYSAWTTTDTQIKPSITQIPDDLYMDEGTTADEHALSSDDEVGRDHIPIVNLKQSWWKPLTEERPSTPEPAWTIPSSDLAMPTNN</sequence>
<reference evidence="3" key="1">
    <citation type="journal article" date="2022" name="Int. J. Mol. Sci.">
        <title>Draft Genome of Tanacetum Coccineum: Genomic Comparison of Closely Related Tanacetum-Family Plants.</title>
        <authorList>
            <person name="Yamashiro T."/>
            <person name="Shiraishi A."/>
            <person name="Nakayama K."/>
            <person name="Satake H."/>
        </authorList>
    </citation>
    <scope>NUCLEOTIDE SEQUENCE</scope>
</reference>
<keyword evidence="1" id="KW-0175">Coiled coil</keyword>
<feature type="region of interest" description="Disordered" evidence="2">
    <location>
        <begin position="299"/>
        <end position="323"/>
    </location>
</feature>
<dbReference type="Proteomes" id="UP001151760">
    <property type="component" value="Unassembled WGS sequence"/>
</dbReference>
<feature type="region of interest" description="Disordered" evidence="2">
    <location>
        <begin position="514"/>
        <end position="624"/>
    </location>
</feature>
<feature type="compositionally biased region" description="Pro residues" evidence="2">
    <location>
        <begin position="543"/>
        <end position="561"/>
    </location>
</feature>
<feature type="region of interest" description="Disordered" evidence="2">
    <location>
        <begin position="36"/>
        <end position="254"/>
    </location>
</feature>
<gene>
    <name evidence="3" type="ORF">Tco_0726850</name>
</gene>
<evidence type="ECO:0000256" key="2">
    <source>
        <dbReference type="SAM" id="MobiDB-lite"/>
    </source>
</evidence>
<accession>A0ABQ4YGQ8</accession>
<evidence type="ECO:0000256" key="1">
    <source>
        <dbReference type="SAM" id="Coils"/>
    </source>
</evidence>